<dbReference type="EMBL" id="CP113836">
    <property type="protein sequence ID" value="WAL69438.1"/>
    <property type="molecule type" value="Genomic_DNA"/>
</dbReference>
<evidence type="ECO:0000259" key="4">
    <source>
        <dbReference type="Pfam" id="PF13193"/>
    </source>
</evidence>
<dbReference type="CDD" id="cd04433">
    <property type="entry name" value="AFD_class_I"/>
    <property type="match status" value="1"/>
</dbReference>
<feature type="domain" description="AMP-binding enzyme C-terminal" evidence="4">
    <location>
        <begin position="585"/>
        <end position="659"/>
    </location>
</feature>
<evidence type="ECO:0000313" key="5">
    <source>
        <dbReference type="EMBL" id="WAL69438.1"/>
    </source>
</evidence>
<dbReference type="InterPro" id="IPR042099">
    <property type="entry name" value="ANL_N_sf"/>
</dbReference>
<evidence type="ECO:0000259" key="3">
    <source>
        <dbReference type="Pfam" id="PF00501"/>
    </source>
</evidence>
<accession>A0ABY7BCS2</accession>
<dbReference type="Gene3D" id="3.40.50.12780">
    <property type="entry name" value="N-terminal domain of ligase-like"/>
    <property type="match status" value="1"/>
</dbReference>
<gene>
    <name evidence="5" type="ORF">ORV05_17240</name>
</gene>
<reference evidence="5" key="1">
    <citation type="submission" date="2022-11" db="EMBL/GenBank/DDBJ databases">
        <authorList>
            <person name="Mo P."/>
        </authorList>
    </citation>
    <scope>NUCLEOTIDE SEQUENCE</scope>
    <source>
        <strain evidence="5">HUAS 11-8</strain>
    </source>
</reference>
<dbReference type="Pfam" id="PF00501">
    <property type="entry name" value="AMP-binding"/>
    <property type="match status" value="1"/>
</dbReference>
<sequence>MPDCVTLELVVDHPRSAVWEALTDLELYPRFFRGVGVCERKDDGGTGQWYRLRANVCGPPAEHTLRVLLNRRGEQFVLDSEPNTAGCVSVQLADAENGGTALRCIFFRPDGGFRRSVAEIRQWARDGLERLGRHLAGEPEPLPSPRPPTTLQIANTLVTAGVITPGRPDRLIRQLAALNRWGATLAGGYTAAAARSPHETAVTDDGGTRWSFQELSRLADRLGGLLGKLGAGEGAPVALLARNHARFVLTLLACGKIGADVVLLNTGLAEPQVIDAVLRHEVRVLIADDEFAGVLRALPADAVVVSTDELGNLIEDAPQVRLAPPSRPGRLVVLTSGTTGAPKGARRPTPKGLSTAVSLLSRIPLRAGERMLVAAPLFHAWGLSALQVGMPLRANLVLQRRFDAEACLRAVAEHRCTSMFVVPVMLQRILNLPEEVRARYDTSSLRVVASSGAALPGALVTAFQDAFGDVLYNFYGSTEVSAAAVATPADLRAAPTTAGHPPLGTTLAILGPEGERLPPGEVGWIHVGNDMLFDGYTDGSRRDVRHDLMDTGDRGYLDADGRLFISGRADDMIISGGENVFPRAVEEALASLPEVEDSAVVGVPDTEYGQRLVAFVVARPGAALDADEVREHVRRRVARFAVPRDVVFVADLPRTQTGKVLKRVLLESGWYAGGTITP</sequence>
<evidence type="ECO:0000256" key="1">
    <source>
        <dbReference type="ARBA" id="ARBA00006432"/>
    </source>
</evidence>
<dbReference type="SUPFAM" id="SSF56801">
    <property type="entry name" value="Acetyl-CoA synthetase-like"/>
    <property type="match status" value="1"/>
</dbReference>
<dbReference type="InterPro" id="IPR025110">
    <property type="entry name" value="AMP-bd_C"/>
</dbReference>
<dbReference type="Gene3D" id="3.30.530.20">
    <property type="match status" value="1"/>
</dbReference>
<dbReference type="InterPro" id="IPR000873">
    <property type="entry name" value="AMP-dep_synth/lig_dom"/>
</dbReference>
<dbReference type="Gene3D" id="3.30.300.30">
    <property type="match status" value="1"/>
</dbReference>
<evidence type="ECO:0000256" key="2">
    <source>
        <dbReference type="ARBA" id="ARBA00022598"/>
    </source>
</evidence>
<dbReference type="InterPro" id="IPR020845">
    <property type="entry name" value="AMP-binding_CS"/>
</dbReference>
<proteinExistence type="inferred from homology"/>
<keyword evidence="6" id="KW-1185">Reference proteome</keyword>
<dbReference type="PANTHER" id="PTHR43201:SF5">
    <property type="entry name" value="MEDIUM-CHAIN ACYL-COA LIGASE ACSF2, MITOCHONDRIAL"/>
    <property type="match status" value="1"/>
</dbReference>
<dbReference type="RefSeq" id="WP_268759523.1">
    <property type="nucleotide sequence ID" value="NZ_CP113836.1"/>
</dbReference>
<dbReference type="Proteomes" id="UP001163203">
    <property type="component" value="Chromosome"/>
</dbReference>
<dbReference type="InterPro" id="IPR023393">
    <property type="entry name" value="START-like_dom_sf"/>
</dbReference>
<comment type="similarity">
    <text evidence="1">Belongs to the ATP-dependent AMP-binding enzyme family.</text>
</comment>
<dbReference type="PANTHER" id="PTHR43201">
    <property type="entry name" value="ACYL-COA SYNTHETASE"/>
    <property type="match status" value="1"/>
</dbReference>
<evidence type="ECO:0000313" key="6">
    <source>
        <dbReference type="Proteomes" id="UP001163203"/>
    </source>
</evidence>
<feature type="domain" description="AMP-dependent synthetase/ligase" evidence="3">
    <location>
        <begin position="191"/>
        <end position="536"/>
    </location>
</feature>
<protein>
    <submittedName>
        <fullName evidence="5">AMP-binding protein</fullName>
    </submittedName>
</protein>
<name>A0ABY7BCS2_9PSEU</name>
<dbReference type="Pfam" id="PF13193">
    <property type="entry name" value="AMP-binding_C"/>
    <property type="match status" value="1"/>
</dbReference>
<dbReference type="PROSITE" id="PS00455">
    <property type="entry name" value="AMP_BINDING"/>
    <property type="match status" value="1"/>
</dbReference>
<dbReference type="CDD" id="cd07812">
    <property type="entry name" value="SRPBCC"/>
    <property type="match status" value="1"/>
</dbReference>
<keyword evidence="2" id="KW-0436">Ligase</keyword>
<organism evidence="5 6">
    <name type="scientific">Amycolatopsis cynarae</name>
    <dbReference type="NCBI Taxonomy" id="2995223"/>
    <lineage>
        <taxon>Bacteria</taxon>
        <taxon>Bacillati</taxon>
        <taxon>Actinomycetota</taxon>
        <taxon>Actinomycetes</taxon>
        <taxon>Pseudonocardiales</taxon>
        <taxon>Pseudonocardiaceae</taxon>
        <taxon>Amycolatopsis</taxon>
    </lineage>
</organism>
<dbReference type="InterPro" id="IPR045851">
    <property type="entry name" value="AMP-bd_C_sf"/>
</dbReference>
<dbReference type="SUPFAM" id="SSF55961">
    <property type="entry name" value="Bet v1-like"/>
    <property type="match status" value="1"/>
</dbReference>